<dbReference type="EMBL" id="OOGT01000372">
    <property type="protein sequence ID" value="SPL72601.1"/>
    <property type="molecule type" value="Genomic_DNA"/>
</dbReference>
<gene>
    <name evidence="1" type="ORF">KPC_3779</name>
</gene>
<reference evidence="2" key="1">
    <citation type="submission" date="2018-03" db="EMBL/GenBank/DDBJ databases">
        <authorList>
            <person name="Blom J."/>
        </authorList>
    </citation>
    <scope>NUCLEOTIDE SEQUENCE [LARGE SCALE GENOMIC DNA]</scope>
    <source>
        <strain evidence="2">KPC-SM-21</strain>
    </source>
</reference>
<proteinExistence type="predicted"/>
<dbReference type="RefSeq" id="WP_121975977.1">
    <property type="nucleotide sequence ID" value="NZ_OOGT01000372.1"/>
</dbReference>
<evidence type="ECO:0000313" key="1">
    <source>
        <dbReference type="EMBL" id="SPL72601.1"/>
    </source>
</evidence>
<dbReference type="AlphaFoldDB" id="A0A2U3N4J4"/>
<evidence type="ECO:0000313" key="2">
    <source>
        <dbReference type="Proteomes" id="UP000245974"/>
    </source>
</evidence>
<dbReference type="OrthoDB" id="6636899at2"/>
<sequence>MANRLSRSTNIEPRKVKQWLSGDRLIPIGLWQEVIQLLRDNSQAALAYVDESNKKFKNPNDETSKNN</sequence>
<accession>A0A2U3N4J4</accession>
<dbReference type="InParanoid" id="A0A2U3N4J4"/>
<name>A0A2U3N4J4_9GAMM</name>
<dbReference type="Proteomes" id="UP000245974">
    <property type="component" value="Unassembled WGS sequence"/>
</dbReference>
<keyword evidence="2" id="KW-1185">Reference proteome</keyword>
<protein>
    <recommendedName>
        <fullName evidence="3">Transcriptional regulator</fullName>
    </recommendedName>
</protein>
<organism evidence="1 2">
    <name type="scientific">Acinetobacter stercoris</name>
    <dbReference type="NCBI Taxonomy" id="2126983"/>
    <lineage>
        <taxon>Bacteria</taxon>
        <taxon>Pseudomonadati</taxon>
        <taxon>Pseudomonadota</taxon>
        <taxon>Gammaproteobacteria</taxon>
        <taxon>Moraxellales</taxon>
        <taxon>Moraxellaceae</taxon>
        <taxon>Acinetobacter</taxon>
    </lineage>
</organism>
<evidence type="ECO:0008006" key="3">
    <source>
        <dbReference type="Google" id="ProtNLM"/>
    </source>
</evidence>